<dbReference type="RefSeq" id="WP_044161593.1">
    <property type="nucleotide sequence ID" value="NZ_JACIER010000005.1"/>
</dbReference>
<reference evidence="1" key="1">
    <citation type="submission" date="2020-08" db="EMBL/GenBank/DDBJ databases">
        <title>Genomic Encyclopedia of Type Strains, Phase IV (KMG-IV): sequencing the most valuable type-strain genomes for metagenomic binning, comparative biology and taxonomic classification.</title>
        <authorList>
            <person name="Goeker M."/>
        </authorList>
    </citation>
    <scope>NUCLEOTIDE SEQUENCE [LARGE SCALE GENOMIC DNA]</scope>
    <source>
        <strain evidence="1">DSM 105720</strain>
    </source>
</reference>
<dbReference type="Proteomes" id="UP000560658">
    <property type="component" value="Unassembled WGS sequence"/>
</dbReference>
<accession>A0A840CYE1</accession>
<proteinExistence type="predicted"/>
<dbReference type="EMBL" id="JACIER010000005">
    <property type="protein sequence ID" value="MBB4043881.1"/>
    <property type="molecule type" value="Genomic_DNA"/>
</dbReference>
<keyword evidence="2" id="KW-1185">Reference proteome</keyword>
<name>A0A840CYE1_9BACE</name>
<organism evidence="1 2">
    <name type="scientific">Bacteroides reticulotermitis</name>
    <dbReference type="NCBI Taxonomy" id="1133319"/>
    <lineage>
        <taxon>Bacteria</taxon>
        <taxon>Pseudomonadati</taxon>
        <taxon>Bacteroidota</taxon>
        <taxon>Bacteroidia</taxon>
        <taxon>Bacteroidales</taxon>
        <taxon>Bacteroidaceae</taxon>
        <taxon>Bacteroides</taxon>
    </lineage>
</organism>
<evidence type="ECO:0000313" key="1">
    <source>
        <dbReference type="EMBL" id="MBB4043881.1"/>
    </source>
</evidence>
<protein>
    <submittedName>
        <fullName evidence="1">Uncharacterized protein</fullName>
    </submittedName>
</protein>
<comment type="caution">
    <text evidence="1">The sequence shown here is derived from an EMBL/GenBank/DDBJ whole genome shotgun (WGS) entry which is preliminary data.</text>
</comment>
<evidence type="ECO:0000313" key="2">
    <source>
        <dbReference type="Proteomes" id="UP000560658"/>
    </source>
</evidence>
<dbReference type="AlphaFoldDB" id="A0A840CYE1"/>
<sequence length="105" mass="12103">MKDIEGFKDYILKLAEEKESVYLHHFTDEEGMLWKYLFDEVKNDGYVEEGWGIYGAITPKFTPKGFAFWISGGYTGGMVKKQKEKATQLIKSVAVEVLKETLRNL</sequence>
<gene>
    <name evidence="1" type="ORF">GGR06_001667</name>
</gene>